<organism evidence="3 4">
    <name type="scientific">Stappia sediminis</name>
    <dbReference type="NCBI Taxonomy" id="2692190"/>
    <lineage>
        <taxon>Bacteria</taxon>
        <taxon>Pseudomonadati</taxon>
        <taxon>Pseudomonadota</taxon>
        <taxon>Alphaproteobacteria</taxon>
        <taxon>Hyphomicrobiales</taxon>
        <taxon>Stappiaceae</taxon>
        <taxon>Stappia</taxon>
    </lineage>
</organism>
<evidence type="ECO:0000313" key="3">
    <source>
        <dbReference type="EMBL" id="MXN66561.1"/>
    </source>
</evidence>
<sequence>MERKLTVILAADIAGYSRLVAADEEGTLTTLNEYRPAISDLVGEHGGRIFGTAGDGLVAEFPSAVQGVRAAVMIQRALRRRNADLAPERRLEFRIGLHLGDVVVEGDDLLGDGVNVAARLQEVAQPGGICISGALREQIEGKLDFPLTNLGERNLKNLPRPVSVHGVGWQLPDPVAAGALGGPLTVPDKPSIAVLPFLNLSGDPEQEFFADGVAEDIITALSHYRWFFVIARNSSFAYKGQSVDVKRIAGELGVRYVLEGSVRKAGGRVRVTGQLIDAETGAHLWAERYDRDLADIFAIQDELTQNVVAAIEPEILMGEGRRALAKPVGNLDAYECCMRGMWHHLLATEDDVAEAIRWYERALQLAPDLSRAHMGLARSLWARCVFGWSDDICRDRAAMCAAAERALALDNRDPYARYVVFGCHMIHGRLEQALAEAQRAIDLNPNFAVGFMALGWVRVFLGHFTEALEPLHTALRLSPHDPMAYMFLSRIAQAHYHLGNYEEAVHHAERALSLRRLPFILILLLAGLGQLGRMDEARVILSEVEAAEPADAAHYWKVSYPYAEPSLLAHLYEGLRKAGYTGAR</sequence>
<comment type="caution">
    <text evidence="3">The sequence shown here is derived from an EMBL/GenBank/DDBJ whole genome shotgun (WGS) entry which is preliminary data.</text>
</comment>
<dbReference type="PROSITE" id="PS50125">
    <property type="entry name" value="GUANYLATE_CYCLASE_2"/>
    <property type="match status" value="1"/>
</dbReference>
<accession>A0A7X3LWX0</accession>
<dbReference type="SUPFAM" id="SSF55073">
    <property type="entry name" value="Nucleotide cyclase"/>
    <property type="match status" value="1"/>
</dbReference>
<evidence type="ECO:0000256" key="1">
    <source>
        <dbReference type="PROSITE-ProRule" id="PRU00339"/>
    </source>
</evidence>
<dbReference type="InterPro" id="IPR050697">
    <property type="entry name" value="Adenylyl/Guanylyl_Cyclase_3/4"/>
</dbReference>
<dbReference type="AlphaFoldDB" id="A0A7X3LWX0"/>
<dbReference type="EMBL" id="WUMV01000008">
    <property type="protein sequence ID" value="MXN66561.1"/>
    <property type="molecule type" value="Genomic_DNA"/>
</dbReference>
<dbReference type="PANTHER" id="PTHR43081:SF19">
    <property type="entry name" value="PH-SENSITIVE ADENYLATE CYCLASE RV1264"/>
    <property type="match status" value="1"/>
</dbReference>
<gene>
    <name evidence="3" type="ORF">GR183_16720</name>
</gene>
<evidence type="ECO:0000259" key="2">
    <source>
        <dbReference type="PROSITE" id="PS50125"/>
    </source>
</evidence>
<dbReference type="PROSITE" id="PS50005">
    <property type="entry name" value="TPR"/>
    <property type="match status" value="1"/>
</dbReference>
<feature type="repeat" description="TPR" evidence="1">
    <location>
        <begin position="448"/>
        <end position="481"/>
    </location>
</feature>
<dbReference type="RefSeq" id="WP_160776816.1">
    <property type="nucleotide sequence ID" value="NZ_WUMV01000008.1"/>
</dbReference>
<dbReference type="SUPFAM" id="SSF48452">
    <property type="entry name" value="TPR-like"/>
    <property type="match status" value="1"/>
</dbReference>
<keyword evidence="1" id="KW-0802">TPR repeat</keyword>
<protein>
    <submittedName>
        <fullName evidence="3">Tetratricopeptide repeat protein</fullName>
    </submittedName>
</protein>
<dbReference type="Pfam" id="PF00211">
    <property type="entry name" value="Guanylate_cyc"/>
    <property type="match status" value="1"/>
</dbReference>
<dbReference type="Gene3D" id="1.25.40.10">
    <property type="entry name" value="Tetratricopeptide repeat domain"/>
    <property type="match status" value="1"/>
</dbReference>
<dbReference type="Proteomes" id="UP000433101">
    <property type="component" value="Unassembled WGS sequence"/>
</dbReference>
<dbReference type="CDD" id="cd07302">
    <property type="entry name" value="CHD"/>
    <property type="match status" value="1"/>
</dbReference>
<dbReference type="GO" id="GO:0004016">
    <property type="term" value="F:adenylate cyclase activity"/>
    <property type="evidence" value="ECO:0007669"/>
    <property type="project" value="UniProtKB-ARBA"/>
</dbReference>
<dbReference type="Gene3D" id="3.40.50.10070">
    <property type="entry name" value="TolB, N-terminal domain"/>
    <property type="match status" value="1"/>
</dbReference>
<dbReference type="InterPro" id="IPR011990">
    <property type="entry name" value="TPR-like_helical_dom_sf"/>
</dbReference>
<name>A0A7X3LWX0_9HYPH</name>
<dbReference type="InterPro" id="IPR001054">
    <property type="entry name" value="A/G_cyclase"/>
</dbReference>
<proteinExistence type="predicted"/>
<dbReference type="InterPro" id="IPR029787">
    <property type="entry name" value="Nucleotide_cyclase"/>
</dbReference>
<feature type="domain" description="Guanylate cyclase" evidence="2">
    <location>
        <begin position="7"/>
        <end position="121"/>
    </location>
</feature>
<dbReference type="InterPro" id="IPR019734">
    <property type="entry name" value="TPR_rpt"/>
</dbReference>
<dbReference type="GO" id="GO:0006171">
    <property type="term" value="P:cAMP biosynthetic process"/>
    <property type="evidence" value="ECO:0007669"/>
    <property type="project" value="TreeGrafter"/>
</dbReference>
<dbReference type="Gene3D" id="3.30.70.1230">
    <property type="entry name" value="Nucleotide cyclase"/>
    <property type="match status" value="1"/>
</dbReference>
<dbReference type="Pfam" id="PF13432">
    <property type="entry name" value="TPR_16"/>
    <property type="match status" value="1"/>
</dbReference>
<evidence type="ECO:0000313" key="4">
    <source>
        <dbReference type="Proteomes" id="UP000433101"/>
    </source>
</evidence>
<dbReference type="PANTHER" id="PTHR43081">
    <property type="entry name" value="ADENYLATE CYCLASE, TERMINAL-DIFFERENTIATION SPECIFIC-RELATED"/>
    <property type="match status" value="1"/>
</dbReference>
<dbReference type="GO" id="GO:0035556">
    <property type="term" value="P:intracellular signal transduction"/>
    <property type="evidence" value="ECO:0007669"/>
    <property type="project" value="InterPro"/>
</dbReference>
<keyword evidence="4" id="KW-1185">Reference proteome</keyword>
<reference evidence="3 4" key="1">
    <citation type="submission" date="2019-12" db="EMBL/GenBank/DDBJ databases">
        <authorList>
            <person name="Li M."/>
        </authorList>
    </citation>
    <scope>NUCLEOTIDE SEQUENCE [LARGE SCALE GENOMIC DNA]</scope>
    <source>
        <strain evidence="3 4">GBMRC 2046</strain>
    </source>
</reference>
<dbReference type="SMART" id="SM00028">
    <property type="entry name" value="TPR"/>
    <property type="match status" value="4"/>
</dbReference>